<dbReference type="Gene3D" id="1.10.1450.10">
    <property type="entry name" value="Tetraspanin"/>
    <property type="match status" value="1"/>
</dbReference>
<evidence type="ECO:0000256" key="9">
    <source>
        <dbReference type="ARBA" id="ARBA00073337"/>
    </source>
</evidence>
<keyword evidence="6" id="KW-0325">Glycoprotein</keyword>
<dbReference type="InterPro" id="IPR018503">
    <property type="entry name" value="Tetraspanin_CS"/>
</dbReference>
<evidence type="ECO:0000256" key="2">
    <source>
        <dbReference type="ARBA" id="ARBA00006840"/>
    </source>
</evidence>
<dbReference type="InParanoid" id="A0A5F9CM80"/>
<dbReference type="Pfam" id="PF00335">
    <property type="entry name" value="Tetraspanin"/>
    <property type="match status" value="1"/>
</dbReference>
<evidence type="ECO:0000256" key="3">
    <source>
        <dbReference type="ARBA" id="ARBA00022692"/>
    </source>
</evidence>
<feature type="transmembrane region" description="Helical" evidence="10">
    <location>
        <begin position="483"/>
        <end position="509"/>
    </location>
</feature>
<dbReference type="InterPro" id="IPR008952">
    <property type="entry name" value="Tetraspanin_EC2_sf"/>
</dbReference>
<comment type="function">
    <text evidence="7">Plays a role in the cell surface localization of ORAI1 and may participate in the regulation of Ca(2+) signaling and the VWF release in response to inflammatory stimuli.</text>
</comment>
<comment type="subcellular location">
    <subcellularLocation>
        <location evidence="1">Membrane</location>
        <topology evidence="1">Multi-pass membrane protein</topology>
    </subcellularLocation>
</comment>
<dbReference type="GO" id="GO:0005886">
    <property type="term" value="C:plasma membrane"/>
    <property type="evidence" value="ECO:0007669"/>
    <property type="project" value="TreeGrafter"/>
</dbReference>
<dbReference type="EMBL" id="AAGW02037932">
    <property type="status" value="NOT_ANNOTATED_CDS"/>
    <property type="molecule type" value="Genomic_DNA"/>
</dbReference>
<sequence length="513" mass="56589">MLGLSNFLTTKAVSSYYSSLLGCRSSKCWSTWTAHPSRASIHSLPPFPNDPLRSLSARGNWAPVADAPAGGGGARCGVFISVSDGLSWPVCKLRLTWEDGQCCGTPAPYPSHPTPAMSGLRAQLCFSRQRDTAWLLHLPGERRAGSHVWTDLAPGSHVPHRPLPVKKVSLSPSRVYPEASIRRRAGETLGPRGRQRKVPVGRGARLWRGLLLPWSARLGSWNLTSRTCQRHRLRTSWADERSEREPYGAQDSILLTPGELPRPITMEGDCLNCMKYLMFVFNFFIFLGGACLLGVGIWVMVDPTGFREIVAATPLLVTGAYILLAMGGLLFLLGFLGCCGAVRENKCLLLFFFLFILIIFLAELSAAILAFIFRENLTREFFTKELTKHYQGNNDTDVFSATWNSVMITFGCCGVNGPEDFKVASVFRLLALDSEEVPEACCRREPQARAGVLLSREECLLGRSPFLNKQGCYTVILNAFETYVYLAGALAIGVLAIELCVMVFAMCLFRGIQ</sequence>
<protein>
    <recommendedName>
        <fullName evidence="9">Tetraspanin-18</fullName>
    </recommendedName>
</protein>
<keyword evidence="5 10" id="KW-0472">Membrane</keyword>
<proteinExistence type="inferred from homology"/>
<reference evidence="11" key="2">
    <citation type="submission" date="2025-08" db="UniProtKB">
        <authorList>
            <consortium name="Ensembl"/>
        </authorList>
    </citation>
    <scope>IDENTIFICATION</scope>
    <source>
        <strain evidence="11">Thorbecke</strain>
    </source>
</reference>
<dbReference type="Bgee" id="ENSOCUG00000023681">
    <property type="expression patterns" value="Expressed in ovary and 17 other cell types or tissues"/>
</dbReference>
<dbReference type="EMBL" id="AAGW02037933">
    <property type="status" value="NOT_ANNOTATED_CDS"/>
    <property type="molecule type" value="Genomic_DNA"/>
</dbReference>
<accession>A0A5F9CM80</accession>
<organism evidence="11 12">
    <name type="scientific">Oryctolagus cuniculus</name>
    <name type="common">Rabbit</name>
    <dbReference type="NCBI Taxonomy" id="9986"/>
    <lineage>
        <taxon>Eukaryota</taxon>
        <taxon>Metazoa</taxon>
        <taxon>Chordata</taxon>
        <taxon>Craniata</taxon>
        <taxon>Vertebrata</taxon>
        <taxon>Euteleostomi</taxon>
        <taxon>Mammalia</taxon>
        <taxon>Eutheria</taxon>
        <taxon>Euarchontoglires</taxon>
        <taxon>Glires</taxon>
        <taxon>Lagomorpha</taxon>
        <taxon>Leporidae</taxon>
        <taxon>Oryctolagus</taxon>
    </lineage>
</organism>
<dbReference type="SUPFAM" id="SSF48652">
    <property type="entry name" value="Tetraspanin"/>
    <property type="match status" value="1"/>
</dbReference>
<dbReference type="Ensembl" id="ENSOCUT00000041314.1">
    <property type="protein sequence ID" value="ENSOCUP00000034792.1"/>
    <property type="gene ID" value="ENSOCUG00000023681.3"/>
</dbReference>
<evidence type="ECO:0000256" key="5">
    <source>
        <dbReference type="ARBA" id="ARBA00023136"/>
    </source>
</evidence>
<evidence type="ECO:0000313" key="12">
    <source>
        <dbReference type="Proteomes" id="UP000001811"/>
    </source>
</evidence>
<evidence type="ECO:0000256" key="8">
    <source>
        <dbReference type="ARBA" id="ARBA00066059"/>
    </source>
</evidence>
<dbReference type="EMBL" id="AAGW02037934">
    <property type="status" value="NOT_ANNOTATED_CDS"/>
    <property type="molecule type" value="Genomic_DNA"/>
</dbReference>
<dbReference type="PANTHER" id="PTHR19282">
    <property type="entry name" value="TETRASPANIN"/>
    <property type="match status" value="1"/>
</dbReference>
<comment type="subunit">
    <text evidence="8">Interacts with ORAI1; this interaction regulates ORAI1 exit from the endoplasmic (ER), and/or Golgi, and trafficking to the cell surface.</text>
</comment>
<feature type="transmembrane region" description="Helical" evidence="10">
    <location>
        <begin position="321"/>
        <end position="342"/>
    </location>
</feature>
<evidence type="ECO:0000256" key="4">
    <source>
        <dbReference type="ARBA" id="ARBA00022989"/>
    </source>
</evidence>
<dbReference type="EMBL" id="AAGW02037931">
    <property type="status" value="NOT_ANNOTATED_CDS"/>
    <property type="molecule type" value="Genomic_DNA"/>
</dbReference>
<dbReference type="EMBL" id="AAGW02037927">
    <property type="status" value="NOT_ANNOTATED_CDS"/>
    <property type="molecule type" value="Genomic_DNA"/>
</dbReference>
<dbReference type="CDD" id="cd03156">
    <property type="entry name" value="uroplakin_I_like_LEL"/>
    <property type="match status" value="1"/>
</dbReference>
<feature type="transmembrane region" description="Helical" evidence="10">
    <location>
        <begin position="276"/>
        <end position="301"/>
    </location>
</feature>
<dbReference type="Proteomes" id="UP000001811">
    <property type="component" value="Chromosome 1"/>
</dbReference>
<keyword evidence="4 10" id="KW-1133">Transmembrane helix</keyword>
<comment type="similarity">
    <text evidence="2">Belongs to the tetraspanin (TM4SF) family.</text>
</comment>
<dbReference type="FunFam" id="1.10.1450.10:FF:000012">
    <property type="entry name" value="Tetraspanin"/>
    <property type="match status" value="1"/>
</dbReference>
<dbReference type="STRING" id="9986.ENSOCUP00000034792"/>
<dbReference type="AlphaFoldDB" id="A0A5F9CM80"/>
<keyword evidence="12" id="KW-1185">Reference proteome</keyword>
<evidence type="ECO:0000256" key="6">
    <source>
        <dbReference type="ARBA" id="ARBA00023180"/>
    </source>
</evidence>
<evidence type="ECO:0000256" key="7">
    <source>
        <dbReference type="ARBA" id="ARBA00057431"/>
    </source>
</evidence>
<dbReference type="PROSITE" id="PS00421">
    <property type="entry name" value="TM4_1"/>
    <property type="match status" value="1"/>
</dbReference>
<dbReference type="PRINTS" id="PR00259">
    <property type="entry name" value="TMFOUR"/>
</dbReference>
<dbReference type="EMBL" id="AAGW02037929">
    <property type="status" value="NOT_ANNOTATED_CDS"/>
    <property type="molecule type" value="Genomic_DNA"/>
</dbReference>
<reference evidence="11 12" key="1">
    <citation type="journal article" date="2011" name="Nature">
        <title>A high-resolution map of human evolutionary constraint using 29 mammals.</title>
        <authorList>
            <person name="Lindblad-Toh K."/>
            <person name="Garber M."/>
            <person name="Zuk O."/>
            <person name="Lin M.F."/>
            <person name="Parker B.J."/>
            <person name="Washietl S."/>
            <person name="Kheradpour P."/>
            <person name="Ernst J."/>
            <person name="Jordan G."/>
            <person name="Mauceli E."/>
            <person name="Ward L.D."/>
            <person name="Lowe C.B."/>
            <person name="Holloway A.K."/>
            <person name="Clamp M."/>
            <person name="Gnerre S."/>
            <person name="Alfoldi J."/>
            <person name="Beal K."/>
            <person name="Chang J."/>
            <person name="Clawson H."/>
            <person name="Cuff J."/>
            <person name="Di Palma F."/>
            <person name="Fitzgerald S."/>
            <person name="Flicek P."/>
            <person name="Guttman M."/>
            <person name="Hubisz M.J."/>
            <person name="Jaffe D.B."/>
            <person name="Jungreis I."/>
            <person name="Kent W.J."/>
            <person name="Kostka D."/>
            <person name="Lara M."/>
            <person name="Martins A.L."/>
            <person name="Massingham T."/>
            <person name="Moltke I."/>
            <person name="Raney B.J."/>
            <person name="Rasmussen M.D."/>
            <person name="Robinson J."/>
            <person name="Stark A."/>
            <person name="Vilella A.J."/>
            <person name="Wen J."/>
            <person name="Xie X."/>
            <person name="Zody M.C."/>
            <person name="Baldwin J."/>
            <person name="Bloom T."/>
            <person name="Chin C.W."/>
            <person name="Heiman D."/>
            <person name="Nicol R."/>
            <person name="Nusbaum C."/>
            <person name="Young S."/>
            <person name="Wilkinson J."/>
            <person name="Worley K.C."/>
            <person name="Kovar C.L."/>
            <person name="Muzny D.M."/>
            <person name="Gibbs R.A."/>
            <person name="Cree A."/>
            <person name="Dihn H.H."/>
            <person name="Fowler G."/>
            <person name="Jhangiani S."/>
            <person name="Joshi V."/>
            <person name="Lee S."/>
            <person name="Lewis L.R."/>
            <person name="Nazareth L.V."/>
            <person name="Okwuonu G."/>
            <person name="Santibanez J."/>
            <person name="Warren W.C."/>
            <person name="Mardis E.R."/>
            <person name="Weinstock G.M."/>
            <person name="Wilson R.K."/>
            <person name="Delehaunty K."/>
            <person name="Dooling D."/>
            <person name="Fronik C."/>
            <person name="Fulton L."/>
            <person name="Fulton B."/>
            <person name="Graves T."/>
            <person name="Minx P."/>
            <person name="Sodergren E."/>
            <person name="Birney E."/>
            <person name="Margulies E.H."/>
            <person name="Herrero J."/>
            <person name="Green E.D."/>
            <person name="Haussler D."/>
            <person name="Siepel A."/>
            <person name="Goldman N."/>
            <person name="Pollard K.S."/>
            <person name="Pedersen J.S."/>
            <person name="Lander E.S."/>
            <person name="Kellis M."/>
        </authorList>
    </citation>
    <scope>NUCLEOTIDE SEQUENCE [LARGE SCALE GENOMIC DNA]</scope>
    <source>
        <strain evidence="11 12">Thorbecke inbred</strain>
    </source>
</reference>
<keyword evidence="3 10" id="KW-0812">Transmembrane</keyword>
<reference evidence="11" key="3">
    <citation type="submission" date="2025-09" db="UniProtKB">
        <authorList>
            <consortium name="Ensembl"/>
        </authorList>
    </citation>
    <scope>IDENTIFICATION</scope>
    <source>
        <strain evidence="11">Thorbecke</strain>
    </source>
</reference>
<dbReference type="InterPro" id="IPR018499">
    <property type="entry name" value="Tetraspanin/Peripherin"/>
</dbReference>
<dbReference type="EMBL" id="AAGW02037926">
    <property type="status" value="NOT_ANNOTATED_CDS"/>
    <property type="molecule type" value="Genomic_DNA"/>
</dbReference>
<name>A0A5F9CM80_RABIT</name>
<dbReference type="EMBL" id="AAGW02037930">
    <property type="status" value="NOT_ANNOTATED_CDS"/>
    <property type="molecule type" value="Genomic_DNA"/>
</dbReference>
<evidence type="ECO:0000256" key="10">
    <source>
        <dbReference type="SAM" id="Phobius"/>
    </source>
</evidence>
<evidence type="ECO:0000256" key="1">
    <source>
        <dbReference type="ARBA" id="ARBA00004141"/>
    </source>
</evidence>
<dbReference type="EMBL" id="AAGW02037925">
    <property type="status" value="NOT_ANNOTATED_CDS"/>
    <property type="molecule type" value="Genomic_DNA"/>
</dbReference>
<dbReference type="PANTHER" id="PTHR19282:SF249">
    <property type="entry name" value="TETRASPANIN-18"/>
    <property type="match status" value="1"/>
</dbReference>
<dbReference type="GeneTree" id="ENSGT00940000157667"/>
<dbReference type="EMBL" id="AAGW02037928">
    <property type="status" value="NOT_ANNOTATED_CDS"/>
    <property type="molecule type" value="Genomic_DNA"/>
</dbReference>
<evidence type="ECO:0000313" key="11">
    <source>
        <dbReference type="Ensembl" id="ENSOCUP00000034792.1"/>
    </source>
</evidence>
<feature type="transmembrane region" description="Helical" evidence="10">
    <location>
        <begin position="349"/>
        <end position="373"/>
    </location>
</feature>